<reference evidence="1 2" key="2">
    <citation type="journal article" date="2015" name="Antonie Van Leeuwenhoek">
        <title>Thioclava indica sp. nov., isolated from surface seawater of the Indian Ocean.</title>
        <authorList>
            <person name="Liu Y."/>
            <person name="Lai Q."/>
            <person name="Du J."/>
            <person name="Xu H."/>
            <person name="Jiang L."/>
            <person name="Shao Z."/>
        </authorList>
    </citation>
    <scope>NUCLEOTIDE SEQUENCE [LARGE SCALE GENOMIC DNA]</scope>
    <source>
        <strain evidence="1 2">13D2W-2</strain>
    </source>
</reference>
<dbReference type="RefSeq" id="WP_038147900.1">
    <property type="nucleotide sequence ID" value="NZ_AQRC01000013.1"/>
</dbReference>
<keyword evidence="1" id="KW-0282">Flagellum</keyword>
<evidence type="ECO:0000313" key="1">
    <source>
        <dbReference type="EMBL" id="KFE34077.1"/>
    </source>
</evidence>
<dbReference type="AlphaFoldDB" id="A0A085TTN0"/>
<dbReference type="EMBL" id="AQRC01000013">
    <property type="protein sequence ID" value="KFE34077.1"/>
    <property type="molecule type" value="Genomic_DNA"/>
</dbReference>
<dbReference type="Gene3D" id="1.10.3700.10">
    <property type="entry name" value="AGR C 984p-like"/>
    <property type="match status" value="1"/>
</dbReference>
<dbReference type="InterPro" id="IPR010626">
    <property type="entry name" value="DUF1217"/>
</dbReference>
<dbReference type="PATRIC" id="fig|1317124.6.peg.3053"/>
<keyword evidence="1" id="KW-0969">Cilium</keyword>
<name>A0A085TTN0_9RHOB</name>
<organism evidence="1 2">
    <name type="scientific">Thioclava atlantica</name>
    <dbReference type="NCBI Taxonomy" id="1317124"/>
    <lineage>
        <taxon>Bacteria</taxon>
        <taxon>Pseudomonadati</taxon>
        <taxon>Pseudomonadota</taxon>
        <taxon>Alphaproteobacteria</taxon>
        <taxon>Rhodobacterales</taxon>
        <taxon>Paracoccaceae</taxon>
        <taxon>Thioclava</taxon>
    </lineage>
</organism>
<keyword evidence="2" id="KW-1185">Reference proteome</keyword>
<dbReference type="Proteomes" id="UP000028607">
    <property type="component" value="Unassembled WGS sequence"/>
</dbReference>
<sequence length="272" mass="30294">MSYRPVLTSSGSAGWAFLNRTLSRQQAAFNSSAEIRRESEYFRDRIDTIRTPEALVGNRRLLSVALGAFGLREDIDNRFFIRKVLEEGSLDPGAIANKLSDKRYLALTRAFGFGDFDTPRTALSDFADEILALYERREFETAVGEADNDMRIALALQRDLPELARQQSSEATKWYTIIASPVMSRAFQAALSLPDSVASLDVDQQYRIYSEKAERVYGSPDPAQFADPARLEAFTRDFLQRAQLRSSATMSAGASALQLLQTAARGGLSLRL</sequence>
<reference evidence="2" key="1">
    <citation type="submission" date="2013-04" db="EMBL/GenBank/DDBJ databases">
        <title>Thioclava sp. 13D2W-2 Genome Sequencing.</title>
        <authorList>
            <person name="Lai Q."/>
            <person name="Li G."/>
            <person name="Shao Z."/>
        </authorList>
    </citation>
    <scope>NUCLEOTIDE SEQUENCE [LARGE SCALE GENOMIC DNA]</scope>
    <source>
        <strain evidence="2">13D2W-2</strain>
    </source>
</reference>
<dbReference type="SUPFAM" id="SSF158837">
    <property type="entry name" value="AGR C 984p-like"/>
    <property type="match status" value="1"/>
</dbReference>
<accession>A0A085TTN0</accession>
<protein>
    <submittedName>
        <fullName evidence="1">Flagellar protein</fullName>
    </submittedName>
</protein>
<dbReference type="Pfam" id="PF06748">
    <property type="entry name" value="DUF1217"/>
    <property type="match status" value="1"/>
</dbReference>
<dbReference type="OrthoDB" id="7824597at2"/>
<evidence type="ECO:0000313" key="2">
    <source>
        <dbReference type="Proteomes" id="UP000028607"/>
    </source>
</evidence>
<gene>
    <name evidence="1" type="ORF">DW2_15195</name>
</gene>
<dbReference type="STRING" id="1317124.DW2_15195"/>
<keyword evidence="1" id="KW-0966">Cell projection</keyword>
<comment type="caution">
    <text evidence="1">The sequence shown here is derived from an EMBL/GenBank/DDBJ whole genome shotgun (WGS) entry which is preliminary data.</text>
</comment>
<proteinExistence type="predicted"/>
<dbReference type="InterPro" id="IPR023157">
    <property type="entry name" value="AGR-C-984p-like_sf"/>
</dbReference>
<dbReference type="eggNOG" id="ENOG502ZBJH">
    <property type="taxonomic scope" value="Bacteria"/>
</dbReference>